<sequence>MDPFSLDKITKKTTPTSDGTLESDAGVEQKTTLQNIALLHRGIKSFNLMPLVDSLRDGSFNFDSPIANREREFTRWKRELFALGAYFTEQVWQQMEEFQKNTPLAIARYERQYGMQPISVEDFKRELAYLHSRYEKIENLAEKAKHAIQFQVHIWGEKMYELRRDFSGGESKKKKPPELLAYTRCWDMVAGGGLASINTSVEWQLHAALDNAMKVIWGLHKILPTVYKNSMGKEPNRAELSTLWTNNINLILALASADLEVFFRLKKLITHEEQTSIHSYDFNPNQFEIRQTNGSPALEIKDSVFSQIPQPLVIKSTEHLGCPAMYARASGKQDVMRALYFWNMRLAEEFSFPNE</sequence>
<gene>
    <name evidence="2" type="ORF">A2733_00650</name>
</gene>
<reference evidence="2 3" key="1">
    <citation type="journal article" date="2016" name="Nat. Commun.">
        <title>Thousands of microbial genomes shed light on interconnected biogeochemical processes in an aquifer system.</title>
        <authorList>
            <person name="Anantharaman K."/>
            <person name="Brown C.T."/>
            <person name="Hug L.A."/>
            <person name="Sharon I."/>
            <person name="Castelle C.J."/>
            <person name="Probst A.J."/>
            <person name="Thomas B.C."/>
            <person name="Singh A."/>
            <person name="Wilkins M.J."/>
            <person name="Karaoz U."/>
            <person name="Brodie E.L."/>
            <person name="Williams K.H."/>
            <person name="Hubbard S.S."/>
            <person name="Banfield J.F."/>
        </authorList>
    </citation>
    <scope>NUCLEOTIDE SEQUENCE [LARGE SCALE GENOMIC DNA]</scope>
</reference>
<evidence type="ECO:0000256" key="1">
    <source>
        <dbReference type="SAM" id="MobiDB-lite"/>
    </source>
</evidence>
<protein>
    <submittedName>
        <fullName evidence="2">Uncharacterized protein</fullName>
    </submittedName>
</protein>
<proteinExistence type="predicted"/>
<evidence type="ECO:0000313" key="3">
    <source>
        <dbReference type="Proteomes" id="UP000178985"/>
    </source>
</evidence>
<organism evidence="2 3">
    <name type="scientific">Candidatus Nomurabacteria bacterium RIFCSPHIGHO2_01_FULL_40_20</name>
    <dbReference type="NCBI Taxonomy" id="1801738"/>
    <lineage>
        <taxon>Bacteria</taxon>
        <taxon>Candidatus Nomuraibacteriota</taxon>
    </lineage>
</organism>
<dbReference type="EMBL" id="MFTO01000012">
    <property type="protein sequence ID" value="OGI63821.1"/>
    <property type="molecule type" value="Genomic_DNA"/>
</dbReference>
<accession>A0A1F6V225</accession>
<dbReference type="Proteomes" id="UP000178985">
    <property type="component" value="Unassembled WGS sequence"/>
</dbReference>
<feature type="region of interest" description="Disordered" evidence="1">
    <location>
        <begin position="1"/>
        <end position="25"/>
    </location>
</feature>
<name>A0A1F6V225_9BACT</name>
<evidence type="ECO:0000313" key="2">
    <source>
        <dbReference type="EMBL" id="OGI63821.1"/>
    </source>
</evidence>
<comment type="caution">
    <text evidence="2">The sequence shown here is derived from an EMBL/GenBank/DDBJ whole genome shotgun (WGS) entry which is preliminary data.</text>
</comment>
<dbReference type="AlphaFoldDB" id="A0A1F6V225"/>